<dbReference type="InterPro" id="IPR009781">
    <property type="entry name" value="DUF1345"/>
</dbReference>
<evidence type="ECO:0000313" key="3">
    <source>
        <dbReference type="Proteomes" id="UP000663918"/>
    </source>
</evidence>
<feature type="transmembrane region" description="Helical" evidence="1">
    <location>
        <begin position="109"/>
        <end position="129"/>
    </location>
</feature>
<gene>
    <name evidence="2" type="ORF">IFJ75_00940</name>
</gene>
<feature type="transmembrane region" description="Helical" evidence="1">
    <location>
        <begin position="199"/>
        <end position="221"/>
    </location>
</feature>
<dbReference type="RefSeq" id="WP_207870713.1">
    <property type="nucleotide sequence ID" value="NZ_CP062222.1"/>
</dbReference>
<sequence>MPSPKRLIHLHWTLLLALACAIGVGLLTPGDWRWPTRIASGWDAGVGLFLLVTMIKLARIRSVDKIRERAAELDDAGSAVLPVSWIAAMASVVIVLGETAGAPASEAASSAFLTIATVALSWCFIHLIFAEHYAHGFYGPGKTGKDGRVRDRGGLVFPGETEPDYWDFIHFALIIGVASQTADIQIADRQLRRISSIHSVTAFVFNTVIVALAVNFAVSLLGH</sequence>
<dbReference type="Proteomes" id="UP000663918">
    <property type="component" value="Chromosome"/>
</dbReference>
<feature type="transmembrane region" description="Helical" evidence="1">
    <location>
        <begin position="39"/>
        <end position="58"/>
    </location>
</feature>
<organism evidence="2 3">
    <name type="scientific">Brevundimonas goettingensis</name>
    <dbReference type="NCBI Taxonomy" id="2774190"/>
    <lineage>
        <taxon>Bacteria</taxon>
        <taxon>Pseudomonadati</taxon>
        <taxon>Pseudomonadota</taxon>
        <taxon>Alphaproteobacteria</taxon>
        <taxon>Caulobacterales</taxon>
        <taxon>Caulobacteraceae</taxon>
        <taxon>Brevundimonas</taxon>
    </lineage>
</organism>
<feature type="transmembrane region" description="Helical" evidence="1">
    <location>
        <begin position="79"/>
        <end position="97"/>
    </location>
</feature>
<keyword evidence="1" id="KW-1133">Transmembrane helix</keyword>
<dbReference type="PROSITE" id="PS51257">
    <property type="entry name" value="PROKAR_LIPOPROTEIN"/>
    <property type="match status" value="1"/>
</dbReference>
<evidence type="ECO:0000256" key="1">
    <source>
        <dbReference type="SAM" id="Phobius"/>
    </source>
</evidence>
<keyword evidence="1" id="KW-0812">Transmembrane</keyword>
<dbReference type="Pfam" id="PF07077">
    <property type="entry name" value="DUF1345"/>
    <property type="match status" value="1"/>
</dbReference>
<dbReference type="EMBL" id="CP062222">
    <property type="protein sequence ID" value="QTC91535.1"/>
    <property type="molecule type" value="Genomic_DNA"/>
</dbReference>
<dbReference type="KEGG" id="bgoe:IFJ75_00940"/>
<dbReference type="AlphaFoldDB" id="A0A975C128"/>
<keyword evidence="1" id="KW-0472">Membrane</keyword>
<keyword evidence="3" id="KW-1185">Reference proteome</keyword>
<reference evidence="2" key="1">
    <citation type="submission" date="2020-09" db="EMBL/GenBank/DDBJ databases">
        <title>Brevundimonas sp. LVF2 isolated from a puddle in Goettingen, Germany.</title>
        <authorList>
            <person name="Friedrich I."/>
            <person name="Klassen A."/>
            <person name="Hannes N."/>
            <person name="Schneider D."/>
            <person name="Hertel R."/>
            <person name="Daniel R."/>
        </authorList>
    </citation>
    <scope>NUCLEOTIDE SEQUENCE</scope>
    <source>
        <strain evidence="2">LVF2</strain>
    </source>
</reference>
<name>A0A975C128_9CAUL</name>
<proteinExistence type="predicted"/>
<protein>
    <submittedName>
        <fullName evidence="2">DUF1345 domain-containing protein</fullName>
    </submittedName>
</protein>
<evidence type="ECO:0000313" key="2">
    <source>
        <dbReference type="EMBL" id="QTC91535.1"/>
    </source>
</evidence>
<accession>A0A975C128</accession>